<protein>
    <submittedName>
        <fullName evidence="1">Uncharacterized protein</fullName>
    </submittedName>
</protein>
<gene>
    <name evidence="1" type="ORF">BC938DRAFT_480154</name>
</gene>
<proteinExistence type="predicted"/>
<sequence>MFINHSVLPNSLNISPRFELPPFHFTHHQHTQPTPPHFSESATLDHRMYNKTRIRNDIARANVYLQPRRPNITYRETKRIPFRRTRPAKEWNTFKGIQLSQCVMNRFAYCGMCRQLIVFKTNVMSTVHLRKDMPMGPMPITSSGSEYVTR</sequence>
<dbReference type="Proteomes" id="UP000274822">
    <property type="component" value="Unassembled WGS sequence"/>
</dbReference>
<name>A0A433R0G5_9FUNG</name>
<evidence type="ECO:0000313" key="2">
    <source>
        <dbReference type="Proteomes" id="UP000274822"/>
    </source>
</evidence>
<reference evidence="1 2" key="1">
    <citation type="journal article" date="2018" name="New Phytol.">
        <title>Phylogenomics of Endogonaceae and evolution of mycorrhizas within Mucoromycota.</title>
        <authorList>
            <person name="Chang Y."/>
            <person name="Desiro A."/>
            <person name="Na H."/>
            <person name="Sandor L."/>
            <person name="Lipzen A."/>
            <person name="Clum A."/>
            <person name="Barry K."/>
            <person name="Grigoriev I.V."/>
            <person name="Martin F.M."/>
            <person name="Stajich J.E."/>
            <person name="Smith M.E."/>
            <person name="Bonito G."/>
            <person name="Spatafora J.W."/>
        </authorList>
    </citation>
    <scope>NUCLEOTIDE SEQUENCE [LARGE SCALE GENOMIC DNA]</scope>
    <source>
        <strain evidence="1 2">AD002</strain>
    </source>
</reference>
<feature type="non-terminal residue" evidence="1">
    <location>
        <position position="150"/>
    </location>
</feature>
<evidence type="ECO:0000313" key="1">
    <source>
        <dbReference type="EMBL" id="RUS35527.1"/>
    </source>
</evidence>
<organism evidence="1 2">
    <name type="scientific">Jimgerdemannia flammicorona</name>
    <dbReference type="NCBI Taxonomy" id="994334"/>
    <lineage>
        <taxon>Eukaryota</taxon>
        <taxon>Fungi</taxon>
        <taxon>Fungi incertae sedis</taxon>
        <taxon>Mucoromycota</taxon>
        <taxon>Mucoromycotina</taxon>
        <taxon>Endogonomycetes</taxon>
        <taxon>Endogonales</taxon>
        <taxon>Endogonaceae</taxon>
        <taxon>Jimgerdemannia</taxon>
    </lineage>
</organism>
<comment type="caution">
    <text evidence="1">The sequence shown here is derived from an EMBL/GenBank/DDBJ whole genome shotgun (WGS) entry which is preliminary data.</text>
</comment>
<dbReference type="EMBL" id="RBNJ01000046">
    <property type="protein sequence ID" value="RUS35527.1"/>
    <property type="molecule type" value="Genomic_DNA"/>
</dbReference>
<accession>A0A433R0G5</accession>
<keyword evidence="2" id="KW-1185">Reference proteome</keyword>
<dbReference type="AlphaFoldDB" id="A0A433R0G5"/>